<protein>
    <submittedName>
        <fullName evidence="1">Uncharacterized protein</fullName>
    </submittedName>
</protein>
<proteinExistence type="predicted"/>
<name>A0A645ITU1_9ZZZZ</name>
<evidence type="ECO:0000313" key="1">
    <source>
        <dbReference type="EMBL" id="MPN54586.1"/>
    </source>
</evidence>
<comment type="caution">
    <text evidence="1">The sequence shown here is derived from an EMBL/GenBank/DDBJ whole genome shotgun (WGS) entry which is preliminary data.</text>
</comment>
<dbReference type="AlphaFoldDB" id="A0A645ITU1"/>
<sequence length="77" mass="9439">MFMLKRKMRSLLKLLWKLGIEKRLKSKLRKELNTTRSFLIKNLVILRLKNKRKDGLVAHQRMNFYLTGDVLWRRLQL</sequence>
<accession>A0A645ITU1</accession>
<dbReference type="EMBL" id="VSSQ01122956">
    <property type="protein sequence ID" value="MPN54586.1"/>
    <property type="molecule type" value="Genomic_DNA"/>
</dbReference>
<reference evidence="1" key="1">
    <citation type="submission" date="2019-08" db="EMBL/GenBank/DDBJ databases">
        <authorList>
            <person name="Kucharzyk K."/>
            <person name="Murdoch R.W."/>
            <person name="Higgins S."/>
            <person name="Loffler F."/>
        </authorList>
    </citation>
    <scope>NUCLEOTIDE SEQUENCE</scope>
</reference>
<gene>
    <name evidence="1" type="ORF">SDC9_202257</name>
</gene>
<organism evidence="1">
    <name type="scientific">bioreactor metagenome</name>
    <dbReference type="NCBI Taxonomy" id="1076179"/>
    <lineage>
        <taxon>unclassified sequences</taxon>
        <taxon>metagenomes</taxon>
        <taxon>ecological metagenomes</taxon>
    </lineage>
</organism>